<evidence type="ECO:0000313" key="1">
    <source>
        <dbReference type="EMBL" id="EAX98438.1"/>
    </source>
</evidence>
<dbReference type="VEuPathDB" id="TrichDB:TVAG_413350"/>
<reference evidence="1" key="2">
    <citation type="journal article" date="2007" name="Science">
        <title>Draft genome sequence of the sexually transmitted pathogen Trichomonas vaginalis.</title>
        <authorList>
            <person name="Carlton J.M."/>
            <person name="Hirt R.P."/>
            <person name="Silva J.C."/>
            <person name="Delcher A.L."/>
            <person name="Schatz M."/>
            <person name="Zhao Q."/>
            <person name="Wortman J.R."/>
            <person name="Bidwell S.L."/>
            <person name="Alsmark U.C.M."/>
            <person name="Besteiro S."/>
            <person name="Sicheritz-Ponten T."/>
            <person name="Noel C.J."/>
            <person name="Dacks J.B."/>
            <person name="Foster P.G."/>
            <person name="Simillion C."/>
            <person name="Van de Peer Y."/>
            <person name="Miranda-Saavedra D."/>
            <person name="Barton G.J."/>
            <person name="Westrop G.D."/>
            <person name="Mueller S."/>
            <person name="Dessi D."/>
            <person name="Fiori P.L."/>
            <person name="Ren Q."/>
            <person name="Paulsen I."/>
            <person name="Zhang H."/>
            <person name="Bastida-Corcuera F.D."/>
            <person name="Simoes-Barbosa A."/>
            <person name="Brown M.T."/>
            <person name="Hayes R.D."/>
            <person name="Mukherjee M."/>
            <person name="Okumura C.Y."/>
            <person name="Schneider R."/>
            <person name="Smith A.J."/>
            <person name="Vanacova S."/>
            <person name="Villalvazo M."/>
            <person name="Haas B.J."/>
            <person name="Pertea M."/>
            <person name="Feldblyum T.V."/>
            <person name="Utterback T.R."/>
            <person name="Shu C.L."/>
            <person name="Osoegawa K."/>
            <person name="de Jong P.J."/>
            <person name="Hrdy I."/>
            <person name="Horvathova L."/>
            <person name="Zubacova Z."/>
            <person name="Dolezal P."/>
            <person name="Malik S.B."/>
            <person name="Logsdon J.M. Jr."/>
            <person name="Henze K."/>
            <person name="Gupta A."/>
            <person name="Wang C.C."/>
            <person name="Dunne R.L."/>
            <person name="Upcroft J.A."/>
            <person name="Upcroft P."/>
            <person name="White O."/>
            <person name="Salzberg S.L."/>
            <person name="Tang P."/>
            <person name="Chiu C.-H."/>
            <person name="Lee Y.-S."/>
            <person name="Embley T.M."/>
            <person name="Coombs G.H."/>
            <person name="Mottram J.C."/>
            <person name="Tachezy J."/>
            <person name="Fraser-Liggett C.M."/>
            <person name="Johnson P.J."/>
        </authorList>
    </citation>
    <scope>NUCLEOTIDE SEQUENCE [LARGE SCALE GENOMIC DNA]</scope>
    <source>
        <strain evidence="1">G3</strain>
    </source>
</reference>
<name>A2F9G7_TRIV3</name>
<accession>A2F9G7</accession>
<evidence type="ECO:0000313" key="2">
    <source>
        <dbReference type="Proteomes" id="UP000001542"/>
    </source>
</evidence>
<reference evidence="1" key="1">
    <citation type="submission" date="2006-10" db="EMBL/GenBank/DDBJ databases">
        <authorList>
            <person name="Amadeo P."/>
            <person name="Zhao Q."/>
            <person name="Wortman J."/>
            <person name="Fraser-Liggett C."/>
            <person name="Carlton J."/>
        </authorList>
    </citation>
    <scope>NUCLEOTIDE SEQUENCE</scope>
    <source>
        <strain evidence="1">G3</strain>
    </source>
</reference>
<dbReference type="EMBL" id="DS113675">
    <property type="protein sequence ID" value="EAX98438.1"/>
    <property type="molecule type" value="Genomic_DNA"/>
</dbReference>
<organism evidence="1 2">
    <name type="scientific">Trichomonas vaginalis (strain ATCC PRA-98 / G3)</name>
    <dbReference type="NCBI Taxonomy" id="412133"/>
    <lineage>
        <taxon>Eukaryota</taxon>
        <taxon>Metamonada</taxon>
        <taxon>Parabasalia</taxon>
        <taxon>Trichomonadida</taxon>
        <taxon>Trichomonadidae</taxon>
        <taxon>Trichomonas</taxon>
    </lineage>
</organism>
<dbReference type="Proteomes" id="UP000001542">
    <property type="component" value="Unassembled WGS sequence"/>
</dbReference>
<sequence>MDYELLPGMKHYPPRRLVTVSAIVTVKNKFTSVMQLLNAVAIQKDYDLKYTISNHIKVVKGYVGRDVDSDEYKEEILAVLHDKDDPKKITLRSVYYCSYNEDPRRRLTICKKCDSHNIHYKYIENYHQFNLENWHEFVHYPFEKMLQI</sequence>
<dbReference type="VEuPathDB" id="TrichDB:TVAGG3_1043860"/>
<dbReference type="AlphaFoldDB" id="A2F9G7"/>
<proteinExistence type="predicted"/>
<dbReference type="KEGG" id="tva:4756233"/>
<gene>
    <name evidence="1" type="ORF">TVAG_413350</name>
</gene>
<dbReference type="InParanoid" id="A2F9G7"/>
<protein>
    <submittedName>
        <fullName evidence="1">Uncharacterized protein</fullName>
    </submittedName>
</protein>
<keyword evidence="2" id="KW-1185">Reference proteome</keyword>